<name>A0A1I5MV37_9BACT</name>
<evidence type="ECO:0000313" key="1">
    <source>
        <dbReference type="EMBL" id="SFP13404.1"/>
    </source>
</evidence>
<dbReference type="AlphaFoldDB" id="A0A1I5MV37"/>
<protein>
    <submittedName>
        <fullName evidence="1">Uncharacterized protein</fullName>
    </submittedName>
</protein>
<proteinExistence type="predicted"/>
<accession>A0A1I5MV37</accession>
<dbReference type="RefSeq" id="WP_092011434.1">
    <property type="nucleotide sequence ID" value="NZ_FOXH01000001.1"/>
</dbReference>
<dbReference type="Proteomes" id="UP000199306">
    <property type="component" value="Unassembled WGS sequence"/>
</dbReference>
<organism evidence="1 2">
    <name type="scientific">Pseudarcicella hirudinis</name>
    <dbReference type="NCBI Taxonomy" id="1079859"/>
    <lineage>
        <taxon>Bacteria</taxon>
        <taxon>Pseudomonadati</taxon>
        <taxon>Bacteroidota</taxon>
        <taxon>Cytophagia</taxon>
        <taxon>Cytophagales</taxon>
        <taxon>Flectobacillaceae</taxon>
        <taxon>Pseudarcicella</taxon>
    </lineage>
</organism>
<dbReference type="STRING" id="1079859.SAMN04515674_101461"/>
<reference evidence="1 2" key="1">
    <citation type="submission" date="2016-10" db="EMBL/GenBank/DDBJ databases">
        <authorList>
            <person name="de Groot N.N."/>
        </authorList>
    </citation>
    <scope>NUCLEOTIDE SEQUENCE [LARGE SCALE GENOMIC DNA]</scope>
    <source>
        <strain evidence="2">E92,LMG 26720,CCM 7988</strain>
    </source>
</reference>
<keyword evidence="2" id="KW-1185">Reference proteome</keyword>
<evidence type="ECO:0000313" key="2">
    <source>
        <dbReference type="Proteomes" id="UP000199306"/>
    </source>
</evidence>
<gene>
    <name evidence="1" type="ORF">SAMN04515674_101461</name>
</gene>
<dbReference type="EMBL" id="FOXH01000001">
    <property type="protein sequence ID" value="SFP13404.1"/>
    <property type="molecule type" value="Genomic_DNA"/>
</dbReference>
<sequence>MRFSRQYQQREVVLAYNAGVNVGVKPAIVYYKGLYFIALFDPDGTHVTILGKEGVVSRLAGTPQKLNFINSFVQNDVDQLALEATVTGILGAGIVNTSVLISTLTGLPLSTDGYIEPVTTVDFEVDSEKQALVLQLGIYQSIVQEAGLGAKVKEKLNRIIAAL</sequence>